<keyword evidence="3" id="KW-1185">Reference proteome</keyword>
<feature type="compositionally biased region" description="Polar residues" evidence="1">
    <location>
        <begin position="359"/>
        <end position="376"/>
    </location>
</feature>
<dbReference type="EMBL" id="BTGC01000003">
    <property type="protein sequence ID" value="GMM50031.1"/>
    <property type="molecule type" value="Genomic_DNA"/>
</dbReference>
<evidence type="ECO:0000313" key="2">
    <source>
        <dbReference type="EMBL" id="GMM50031.1"/>
    </source>
</evidence>
<evidence type="ECO:0000313" key="3">
    <source>
        <dbReference type="Proteomes" id="UP001362899"/>
    </source>
</evidence>
<feature type="compositionally biased region" description="Basic and acidic residues" evidence="1">
    <location>
        <begin position="438"/>
        <end position="455"/>
    </location>
</feature>
<gene>
    <name evidence="2" type="ORF">DASB73_009890</name>
</gene>
<feature type="compositionally biased region" description="Low complexity" evidence="1">
    <location>
        <begin position="880"/>
        <end position="896"/>
    </location>
</feature>
<accession>A0AAV5RFQ7</accession>
<feature type="region of interest" description="Disordered" evidence="1">
    <location>
        <begin position="246"/>
        <end position="675"/>
    </location>
</feature>
<feature type="compositionally biased region" description="Polar residues" evidence="1">
    <location>
        <begin position="474"/>
        <end position="489"/>
    </location>
</feature>
<feature type="region of interest" description="Disordered" evidence="1">
    <location>
        <begin position="1"/>
        <end position="23"/>
    </location>
</feature>
<feature type="compositionally biased region" description="Basic and acidic residues" evidence="1">
    <location>
        <begin position="587"/>
        <end position="596"/>
    </location>
</feature>
<feature type="compositionally biased region" description="Low complexity" evidence="1">
    <location>
        <begin position="157"/>
        <end position="174"/>
    </location>
</feature>
<feature type="compositionally biased region" description="Polar residues" evidence="1">
    <location>
        <begin position="806"/>
        <end position="816"/>
    </location>
</feature>
<feature type="compositionally biased region" description="Polar residues" evidence="1">
    <location>
        <begin position="556"/>
        <end position="565"/>
    </location>
</feature>
<protein>
    <submittedName>
        <fullName evidence="2">Uncharacterized protein</fullName>
    </submittedName>
</protein>
<organism evidence="2 3">
    <name type="scientific">Starmerella bacillaris</name>
    <name type="common">Yeast</name>
    <name type="synonym">Candida zemplinina</name>
    <dbReference type="NCBI Taxonomy" id="1247836"/>
    <lineage>
        <taxon>Eukaryota</taxon>
        <taxon>Fungi</taxon>
        <taxon>Dikarya</taxon>
        <taxon>Ascomycota</taxon>
        <taxon>Saccharomycotina</taxon>
        <taxon>Dipodascomycetes</taxon>
        <taxon>Dipodascales</taxon>
        <taxon>Trichomonascaceae</taxon>
        <taxon>Starmerella</taxon>
    </lineage>
</organism>
<feature type="compositionally biased region" description="Basic and acidic residues" evidence="1">
    <location>
        <begin position="255"/>
        <end position="264"/>
    </location>
</feature>
<dbReference type="Proteomes" id="UP001362899">
    <property type="component" value="Unassembled WGS sequence"/>
</dbReference>
<feature type="region of interest" description="Disordered" evidence="1">
    <location>
        <begin position="767"/>
        <end position="846"/>
    </location>
</feature>
<feature type="compositionally biased region" description="Low complexity" evidence="1">
    <location>
        <begin position="638"/>
        <end position="657"/>
    </location>
</feature>
<feature type="compositionally biased region" description="Polar residues" evidence="1">
    <location>
        <begin position="897"/>
        <end position="915"/>
    </location>
</feature>
<feature type="region of interest" description="Disordered" evidence="1">
    <location>
        <begin position="873"/>
        <end position="929"/>
    </location>
</feature>
<sequence length="929" mass="96636">MVQTSGKLEPEDNNAQGNNGNGFLRNISSSISRAFDYARGSANSKKAHLIETGPDLFNSSNSGIYQPKEYSESNLSVTRVSPNESPAMRSYRNNNHSTVDSSILQGATSIVEAYRSALKSQFQAVSRKKDADVHRNAPPQKIPRVSASVSEPKPLTSSRAESQSESESVSQGSSFRKDPKFARTSYLSLASQKRSGQKAAFNRFQKRRHFVPVKPAIQVYRLPLVDIKKLPDDRKKNPGFITAAFEVSDDEDEPKEPVIKEGTLKRRPLVESSHLNGKKSKPSETPIFKFSDNKSDEISGSQSQAFKPSFGKVSQEKDSKGSTSLFSNIGGDTKDTKDTKESTDSKESKEPKESKESQQADNGKVNANTGTNTDSSSNKDKPAPLFQFGSTQKSDSKSTDSSSTDSKPLSFGFGSNVAKSETTEASEAKKPLFSFGKVESEKPATTEENKSKGAEKPVSFSFGSSLPTKDVSGEKSSSTSLNFGASQSDASDKKDAPKPLFSFGAPSSTPAVKPSNDESASKPLFSFGASTTTNPPKKSDEAKQEKSSEKPVFLFGSNNSSTSEGSKAASESKPLLSFGTAATSTNDQEKAKEPEKPTLSFGFGTAPAASSTETKKPLFGADSGSTQPAKDKPLFGGSLLPASTSATSSTPAASNSSEKPNLFGSAAPVSGTAATTVSSVPQVSAIFGAPKPAAAAATDDSKKTNTLFGSAPSDGAFKPAASLPFNTNNDTQKPDVAKPAAPSFTFGSAASASIPFSFGSNTAASTPFTFGANTTANTAPAGSQSSTGFNKASETTGFGFGAPVTAPNSGTASPQPQLGFGATVNPFKPGIQQQPPKPAFGAQPVSAFGAPAGAPAPAPAFSFGAAGNTGTSGFGFNQQASASFPASAPAAAPVSSTGSFQNSREGTPSATTTVPNRVIAQARKRLSRK</sequence>
<dbReference type="AlphaFoldDB" id="A0AAV5RFQ7"/>
<feature type="region of interest" description="Disordered" evidence="1">
    <location>
        <begin position="691"/>
        <end position="739"/>
    </location>
</feature>
<name>A0AAV5RFQ7_STABA</name>
<evidence type="ECO:0000256" key="1">
    <source>
        <dbReference type="SAM" id="MobiDB-lite"/>
    </source>
</evidence>
<feature type="region of interest" description="Disordered" evidence="1">
    <location>
        <begin position="126"/>
        <end position="177"/>
    </location>
</feature>
<proteinExistence type="predicted"/>
<comment type="caution">
    <text evidence="2">The sequence shown here is derived from an EMBL/GenBank/DDBJ whole genome shotgun (WGS) entry which is preliminary data.</text>
</comment>
<feature type="compositionally biased region" description="Basic and acidic residues" evidence="1">
    <location>
        <begin position="332"/>
        <end position="358"/>
    </location>
</feature>
<feature type="compositionally biased region" description="Polar residues" evidence="1">
    <location>
        <begin position="783"/>
        <end position="796"/>
    </location>
</feature>
<reference evidence="2 3" key="1">
    <citation type="journal article" date="2023" name="Elife">
        <title>Identification of key yeast species and microbe-microbe interactions impacting larval growth of Drosophila in the wild.</title>
        <authorList>
            <person name="Mure A."/>
            <person name="Sugiura Y."/>
            <person name="Maeda R."/>
            <person name="Honda K."/>
            <person name="Sakurai N."/>
            <person name="Takahashi Y."/>
            <person name="Watada M."/>
            <person name="Katoh T."/>
            <person name="Gotoh A."/>
            <person name="Gotoh Y."/>
            <person name="Taniguchi I."/>
            <person name="Nakamura K."/>
            <person name="Hayashi T."/>
            <person name="Katayama T."/>
            <person name="Uemura T."/>
            <person name="Hattori Y."/>
        </authorList>
    </citation>
    <scope>NUCLEOTIDE SEQUENCE [LARGE SCALE GENOMIC DNA]</scope>
    <source>
        <strain evidence="2 3">SB-73</strain>
    </source>
</reference>
<feature type="compositionally biased region" description="Low complexity" evidence="1">
    <location>
        <begin position="767"/>
        <end position="782"/>
    </location>
</feature>
<feature type="compositionally biased region" description="Basic and acidic residues" evidence="1">
    <location>
        <begin position="537"/>
        <end position="549"/>
    </location>
</feature>